<dbReference type="RefSeq" id="WP_015284990.1">
    <property type="nucleotide sequence ID" value="NC_019943.1"/>
</dbReference>
<keyword evidence="2" id="KW-1185">Reference proteome</keyword>
<evidence type="ECO:0000313" key="2">
    <source>
        <dbReference type="Proteomes" id="UP000010824"/>
    </source>
</evidence>
<dbReference type="InParanoid" id="L0HE12"/>
<evidence type="ECO:0000313" key="1">
    <source>
        <dbReference type="EMBL" id="AGB02026.1"/>
    </source>
</evidence>
<dbReference type="Proteomes" id="UP000010824">
    <property type="component" value="Chromosome"/>
</dbReference>
<reference evidence="1 2" key="2">
    <citation type="journal article" date="2014" name="Genome Announc.">
        <title>Complete Genome Sequence of Methanoregula formicica SMSPT, a Mesophilic Hydrogenotrophic Methanogen Isolated from a Methanogenic Upflow Anaerobic Sludge Blanket Reactor.</title>
        <authorList>
            <person name="Yamamoto K."/>
            <person name="Tamaki H."/>
            <person name="Cadillo-Quiroz H."/>
            <person name="Imachi H."/>
            <person name="Kyrpides N."/>
            <person name="Woyke T."/>
            <person name="Goodwin L."/>
            <person name="Zinder S.H."/>
            <person name="Kamagata Y."/>
            <person name="Liu W.T."/>
        </authorList>
    </citation>
    <scope>NUCLEOTIDE SEQUENCE [LARGE SCALE GENOMIC DNA]</scope>
    <source>
        <strain evidence="2">DSM 22288 / NBRC 105244 / SMSP</strain>
    </source>
</reference>
<dbReference type="GeneID" id="14310287"/>
<dbReference type="KEGG" id="mfo:Metfor_0974"/>
<dbReference type="HOGENOM" id="CLU_2613623_0_0_2"/>
<proteinExistence type="predicted"/>
<dbReference type="EMBL" id="CP003167">
    <property type="protein sequence ID" value="AGB02026.1"/>
    <property type="molecule type" value="Genomic_DNA"/>
</dbReference>
<sequence precursor="true">MNTGIIMIGLSLVLLSVGLISSPASAAFPDGGCGSAVMVPGSPHGATITSTWETSGTPVFPITSAGIRTYNHRMPGSS</sequence>
<organism evidence="1 2">
    <name type="scientific">Methanoregula formicica (strain DSM 22288 / NBRC 105244 / SMSP)</name>
    <dbReference type="NCBI Taxonomy" id="593750"/>
    <lineage>
        <taxon>Archaea</taxon>
        <taxon>Methanobacteriati</taxon>
        <taxon>Methanobacteriota</taxon>
        <taxon>Stenosarchaea group</taxon>
        <taxon>Methanomicrobia</taxon>
        <taxon>Methanomicrobiales</taxon>
        <taxon>Methanoregulaceae</taxon>
        <taxon>Methanoregula</taxon>
    </lineage>
</organism>
<dbReference type="AlphaFoldDB" id="L0HE12"/>
<gene>
    <name evidence="1" type="ordered locus">Metfor_0974</name>
</gene>
<name>L0HE12_METFS</name>
<accession>L0HE12</accession>
<reference evidence="2" key="1">
    <citation type="submission" date="2011-12" db="EMBL/GenBank/DDBJ databases">
        <title>Complete sequence of Methanoregula formicicum SMSP.</title>
        <authorList>
            <person name="Lucas S."/>
            <person name="Han J."/>
            <person name="Lapidus A."/>
            <person name="Cheng J.-F."/>
            <person name="Goodwin L."/>
            <person name="Pitluck S."/>
            <person name="Peters L."/>
            <person name="Ovchinnikova G."/>
            <person name="Teshima H."/>
            <person name="Detter J.C."/>
            <person name="Han C."/>
            <person name="Tapia R."/>
            <person name="Land M."/>
            <person name="Hauser L."/>
            <person name="Kyrpides N."/>
            <person name="Ivanova N."/>
            <person name="Pagani I."/>
            <person name="Imachi H."/>
            <person name="Tamaki H."/>
            <person name="Sekiguchi Y."/>
            <person name="Kamagata Y."/>
            <person name="Cadillo-Quiroz H."/>
            <person name="Zinder S."/>
            <person name="Liu W.-T."/>
            <person name="Woyke T."/>
        </authorList>
    </citation>
    <scope>NUCLEOTIDE SEQUENCE [LARGE SCALE GENOMIC DNA]</scope>
    <source>
        <strain evidence="2">DSM 22288 / NBRC 105244 / SMSP</strain>
    </source>
</reference>
<protein>
    <submittedName>
        <fullName evidence="1">Uncharacterized protein</fullName>
    </submittedName>
</protein>